<dbReference type="InterPro" id="IPR013976">
    <property type="entry name" value="HDOD"/>
</dbReference>
<gene>
    <name evidence="2" type="ORF">GCM10007933_25230</name>
</gene>
<reference evidence="3" key="1">
    <citation type="journal article" date="2019" name="Int. J. Syst. Evol. Microbiol.">
        <title>The Global Catalogue of Microorganisms (GCM) 10K type strain sequencing project: providing services to taxonomists for standard genome sequencing and annotation.</title>
        <authorList>
            <consortium name="The Broad Institute Genomics Platform"/>
            <consortium name="The Broad Institute Genome Sequencing Center for Infectious Disease"/>
            <person name="Wu L."/>
            <person name="Ma J."/>
        </authorList>
    </citation>
    <scope>NUCLEOTIDE SEQUENCE [LARGE SCALE GENOMIC DNA]</scope>
    <source>
        <strain evidence="3">NBRC 102407</strain>
    </source>
</reference>
<keyword evidence="3" id="KW-1185">Reference proteome</keyword>
<dbReference type="InterPro" id="IPR052340">
    <property type="entry name" value="RNase_Y/CdgJ"/>
</dbReference>
<proteinExistence type="predicted"/>
<dbReference type="PANTHER" id="PTHR33525">
    <property type="match status" value="1"/>
</dbReference>
<comment type="caution">
    <text evidence="2">The sequence shown here is derived from an EMBL/GenBank/DDBJ whole genome shotgun (WGS) entry which is preliminary data.</text>
</comment>
<dbReference type="EMBL" id="BSPX01000037">
    <property type="protein sequence ID" value="GLT23062.1"/>
    <property type="molecule type" value="Genomic_DNA"/>
</dbReference>
<evidence type="ECO:0000313" key="2">
    <source>
        <dbReference type="EMBL" id="GLT23062.1"/>
    </source>
</evidence>
<evidence type="ECO:0000313" key="3">
    <source>
        <dbReference type="Proteomes" id="UP001157167"/>
    </source>
</evidence>
<dbReference type="Gene3D" id="1.10.3210.10">
    <property type="entry name" value="Hypothetical protein af1432"/>
    <property type="match status" value="1"/>
</dbReference>
<dbReference type="Pfam" id="PF08668">
    <property type="entry name" value="HDOD"/>
    <property type="match status" value="1"/>
</dbReference>
<accession>A0ABQ6FBW1</accession>
<feature type="domain" description="HDOD" evidence="1">
    <location>
        <begin position="17"/>
        <end position="210"/>
    </location>
</feature>
<dbReference type="PANTHER" id="PTHR33525:SF6">
    <property type="entry name" value="HDOD DOMAIN-CONTAINING PROTEIN"/>
    <property type="match status" value="1"/>
</dbReference>
<dbReference type="SUPFAM" id="SSF109604">
    <property type="entry name" value="HD-domain/PDEase-like"/>
    <property type="match status" value="1"/>
</dbReference>
<evidence type="ECO:0000259" key="1">
    <source>
        <dbReference type="PROSITE" id="PS51833"/>
    </source>
</evidence>
<name>A0ABQ6FBW1_9RHOO</name>
<sequence>MDKDLLVDAVLASGVVLPAPGPGFLRLRAVAADDDAGPREMAQAVSQDPAITGALLRVANSPVFRPRSAPRSAQDAIAMLGRTRTLATAASVALKAQSDGLDPRVVDAIWSGCARAAEYSFAVARATRFKSLADTAYLAALMQDAGIAVVLRRSPQHAALLIGDGPTLEAGARALDALSGTDHAAAGYLVARNWKLPVEVCEAIRAHHDPKLSRRLGDEARRLARLLAAGRRVRDGVSPDWVDWADDVAGEFGLGEADLDELAADAR</sequence>
<dbReference type="PROSITE" id="PS51833">
    <property type="entry name" value="HDOD"/>
    <property type="match status" value="1"/>
</dbReference>
<organism evidence="2 3">
    <name type="scientific">Zoogloea oryzae</name>
    <dbReference type="NCBI Taxonomy" id="310767"/>
    <lineage>
        <taxon>Bacteria</taxon>
        <taxon>Pseudomonadati</taxon>
        <taxon>Pseudomonadota</taxon>
        <taxon>Betaproteobacteria</taxon>
        <taxon>Rhodocyclales</taxon>
        <taxon>Zoogloeaceae</taxon>
        <taxon>Zoogloea</taxon>
    </lineage>
</organism>
<dbReference type="Proteomes" id="UP001157167">
    <property type="component" value="Unassembled WGS sequence"/>
</dbReference>
<protein>
    <recommendedName>
        <fullName evidence="1">HDOD domain-containing protein</fullName>
    </recommendedName>
</protein>